<dbReference type="Proteomes" id="UP000176723">
    <property type="component" value="Unassembled WGS sequence"/>
</dbReference>
<name>A0A1G1W0C2_9BACT</name>
<dbReference type="STRING" id="1797593.A3A65_02695"/>
<dbReference type="EMBL" id="MHCL01000020">
    <property type="protein sequence ID" value="OGY20867.1"/>
    <property type="molecule type" value="Genomic_DNA"/>
</dbReference>
<protein>
    <submittedName>
        <fullName evidence="1">Uncharacterized protein</fullName>
    </submittedName>
</protein>
<reference evidence="1 2" key="1">
    <citation type="journal article" date="2016" name="Nat. Commun.">
        <title>Thousands of microbial genomes shed light on interconnected biogeochemical processes in an aquifer system.</title>
        <authorList>
            <person name="Anantharaman K."/>
            <person name="Brown C.T."/>
            <person name="Hug L.A."/>
            <person name="Sharon I."/>
            <person name="Castelle C.J."/>
            <person name="Probst A.J."/>
            <person name="Thomas B.C."/>
            <person name="Singh A."/>
            <person name="Wilkins M.J."/>
            <person name="Karaoz U."/>
            <person name="Brodie E.L."/>
            <person name="Williams K.H."/>
            <person name="Hubbard S.S."/>
            <person name="Banfield J.F."/>
        </authorList>
    </citation>
    <scope>NUCLEOTIDE SEQUENCE [LARGE SCALE GENOMIC DNA]</scope>
</reference>
<proteinExistence type="predicted"/>
<gene>
    <name evidence="1" type="ORF">A3A65_02695</name>
</gene>
<comment type="caution">
    <text evidence="1">The sequence shown here is derived from an EMBL/GenBank/DDBJ whole genome shotgun (WGS) entry which is preliminary data.</text>
</comment>
<evidence type="ECO:0000313" key="2">
    <source>
        <dbReference type="Proteomes" id="UP000176723"/>
    </source>
</evidence>
<organism evidence="1 2">
    <name type="scientific">Candidatus Chisholmbacteria bacterium RIFCSPLOWO2_01_FULL_49_14</name>
    <dbReference type="NCBI Taxonomy" id="1797593"/>
    <lineage>
        <taxon>Bacteria</taxon>
        <taxon>Candidatus Chisholmiibacteriota</taxon>
    </lineage>
</organism>
<evidence type="ECO:0000313" key="1">
    <source>
        <dbReference type="EMBL" id="OGY20867.1"/>
    </source>
</evidence>
<dbReference type="AlphaFoldDB" id="A0A1G1W0C2"/>
<sequence length="76" mass="8825">MWGNIEDVVRNPPKFPNAKRDQMIEQASRETKEGLSLNSKMCEVILRILCEIPPKFPIDKHDAILERARHKVEEGK</sequence>
<accession>A0A1G1W0C2</accession>